<proteinExistence type="inferred from homology"/>
<dbReference type="SUPFAM" id="SSF52096">
    <property type="entry name" value="ClpP/crotonase"/>
    <property type="match status" value="1"/>
</dbReference>
<evidence type="ECO:0000256" key="6">
    <source>
        <dbReference type="SAM" id="Coils"/>
    </source>
</evidence>
<dbReference type="HOGENOM" id="CLU_017295_1_0_7"/>
<dbReference type="GO" id="GO:0006508">
    <property type="term" value="P:proteolysis"/>
    <property type="evidence" value="ECO:0007669"/>
    <property type="project" value="UniProtKB-KW"/>
</dbReference>
<keyword evidence="3 5" id="KW-0378">Hydrolase</keyword>
<dbReference type="Proteomes" id="UP000008963">
    <property type="component" value="Chromosome"/>
</dbReference>
<dbReference type="SMART" id="SM00228">
    <property type="entry name" value="PDZ"/>
    <property type="match status" value="1"/>
</dbReference>
<protein>
    <submittedName>
        <fullName evidence="8">Carboxy-terminal processing protease</fullName>
    </submittedName>
</protein>
<evidence type="ECO:0000256" key="2">
    <source>
        <dbReference type="ARBA" id="ARBA00022670"/>
    </source>
</evidence>
<dbReference type="MEROPS" id="S41.004"/>
<dbReference type="OrthoDB" id="5287938at2"/>
<evidence type="ECO:0000313" key="9">
    <source>
        <dbReference type="Proteomes" id="UP000008963"/>
    </source>
</evidence>
<dbReference type="Pfam" id="PF03572">
    <property type="entry name" value="Peptidase_S41"/>
    <property type="match status" value="1"/>
</dbReference>
<feature type="coiled-coil region" evidence="6">
    <location>
        <begin position="394"/>
        <end position="439"/>
    </location>
</feature>
<dbReference type="CDD" id="cd07560">
    <property type="entry name" value="Peptidase_S41_CPP"/>
    <property type="match status" value="1"/>
</dbReference>
<dbReference type="SUPFAM" id="SSF50156">
    <property type="entry name" value="PDZ domain-like"/>
    <property type="match status" value="1"/>
</dbReference>
<dbReference type="GO" id="GO:0007165">
    <property type="term" value="P:signal transduction"/>
    <property type="evidence" value="ECO:0007669"/>
    <property type="project" value="TreeGrafter"/>
</dbReference>
<evidence type="ECO:0000256" key="1">
    <source>
        <dbReference type="ARBA" id="ARBA00009179"/>
    </source>
</evidence>
<dbReference type="CDD" id="cd06782">
    <property type="entry name" value="cpPDZ_CPP-like"/>
    <property type="match status" value="1"/>
</dbReference>
<dbReference type="Pfam" id="PF22694">
    <property type="entry name" value="CtpB_N-like"/>
    <property type="match status" value="1"/>
</dbReference>
<organism evidence="8 9">
    <name type="scientific">Halobacteriovorax marinus (strain ATCC BAA-682 / DSM 15412 / SJ)</name>
    <name type="common">Bacteriovorax marinus</name>
    <dbReference type="NCBI Taxonomy" id="862908"/>
    <lineage>
        <taxon>Bacteria</taxon>
        <taxon>Pseudomonadati</taxon>
        <taxon>Bdellovibrionota</taxon>
        <taxon>Bacteriovoracia</taxon>
        <taxon>Bacteriovoracales</taxon>
        <taxon>Halobacteriovoraceae</taxon>
        <taxon>Halobacteriovorax</taxon>
    </lineage>
</organism>
<name>E1WXI4_HALMS</name>
<evidence type="ECO:0000259" key="7">
    <source>
        <dbReference type="PROSITE" id="PS50106"/>
    </source>
</evidence>
<dbReference type="InterPro" id="IPR036034">
    <property type="entry name" value="PDZ_sf"/>
</dbReference>
<dbReference type="Gene3D" id="3.90.226.10">
    <property type="entry name" value="2-enoyl-CoA Hydratase, Chain A, domain 1"/>
    <property type="match status" value="1"/>
</dbReference>
<keyword evidence="2 5" id="KW-0645">Protease</keyword>
<evidence type="ECO:0000313" key="8">
    <source>
        <dbReference type="EMBL" id="CBW27501.1"/>
    </source>
</evidence>
<dbReference type="InterPro" id="IPR001478">
    <property type="entry name" value="PDZ"/>
</dbReference>
<dbReference type="AlphaFoldDB" id="E1WXI4"/>
<dbReference type="InterPro" id="IPR041489">
    <property type="entry name" value="PDZ_6"/>
</dbReference>
<evidence type="ECO:0000256" key="4">
    <source>
        <dbReference type="ARBA" id="ARBA00022825"/>
    </source>
</evidence>
<keyword evidence="9" id="KW-1185">Reference proteome</keyword>
<dbReference type="GO" id="GO:0008236">
    <property type="term" value="F:serine-type peptidase activity"/>
    <property type="evidence" value="ECO:0007669"/>
    <property type="project" value="UniProtKB-KW"/>
</dbReference>
<feature type="domain" description="PDZ" evidence="7">
    <location>
        <begin position="91"/>
        <end position="159"/>
    </location>
</feature>
<dbReference type="GO" id="GO:0004175">
    <property type="term" value="F:endopeptidase activity"/>
    <property type="evidence" value="ECO:0007669"/>
    <property type="project" value="TreeGrafter"/>
</dbReference>
<dbReference type="eggNOG" id="COG0793">
    <property type="taxonomic scope" value="Bacteria"/>
</dbReference>
<accession>E1WXI4</accession>
<keyword evidence="6" id="KW-0175">Coiled coil</keyword>
<dbReference type="InterPro" id="IPR004447">
    <property type="entry name" value="Peptidase_S41A"/>
</dbReference>
<dbReference type="PATRIC" id="fig|862908.3.peg.2600"/>
<dbReference type="FunFam" id="2.30.42.10:FF:000063">
    <property type="entry name" value="Peptidase, S41 family"/>
    <property type="match status" value="1"/>
</dbReference>
<dbReference type="Gene3D" id="3.30.750.44">
    <property type="match status" value="1"/>
</dbReference>
<dbReference type="InterPro" id="IPR005151">
    <property type="entry name" value="Tail-specific_protease"/>
</dbReference>
<dbReference type="STRING" id="862908.BMS_2724"/>
<evidence type="ECO:0000256" key="5">
    <source>
        <dbReference type="RuleBase" id="RU004404"/>
    </source>
</evidence>
<dbReference type="KEGG" id="bmx:BMS_2724"/>
<comment type="similarity">
    <text evidence="1 5">Belongs to the peptidase S41A family.</text>
</comment>
<dbReference type="PROSITE" id="PS50106">
    <property type="entry name" value="PDZ"/>
    <property type="match status" value="1"/>
</dbReference>
<dbReference type="Pfam" id="PF17820">
    <property type="entry name" value="PDZ_6"/>
    <property type="match status" value="1"/>
</dbReference>
<reference evidence="9" key="1">
    <citation type="journal article" date="2013" name="ISME J.">
        <title>A small predatory core genome in the divergent marine Bacteriovorax marinus SJ and the terrestrial Bdellovibrio bacteriovorus.</title>
        <authorList>
            <person name="Crossman L.C."/>
            <person name="Chen H."/>
            <person name="Cerdeno-Tarraga A.M."/>
            <person name="Brooks K."/>
            <person name="Quail M.A."/>
            <person name="Pineiro S.A."/>
            <person name="Hobley L."/>
            <person name="Sockett R.E."/>
            <person name="Bentley S.D."/>
            <person name="Parkhill J."/>
            <person name="Williams H.N."/>
            <person name="Stine O.C."/>
        </authorList>
    </citation>
    <scope>NUCLEOTIDE SEQUENCE [LARGE SCALE GENOMIC DNA]</scope>
    <source>
        <strain evidence="9">ATCC BAA-682 / DSM 15412 / SJ</strain>
    </source>
</reference>
<dbReference type="NCBIfam" id="TIGR00225">
    <property type="entry name" value="prc"/>
    <property type="match status" value="1"/>
</dbReference>
<dbReference type="InterPro" id="IPR029045">
    <property type="entry name" value="ClpP/crotonase-like_dom_sf"/>
</dbReference>
<dbReference type="PANTHER" id="PTHR32060">
    <property type="entry name" value="TAIL-SPECIFIC PROTEASE"/>
    <property type="match status" value="1"/>
</dbReference>
<dbReference type="Gene3D" id="2.30.42.10">
    <property type="match status" value="1"/>
</dbReference>
<gene>
    <name evidence="8" type="ordered locus">BMS_2724</name>
</gene>
<dbReference type="PANTHER" id="PTHR32060:SF30">
    <property type="entry name" value="CARBOXY-TERMINAL PROCESSING PROTEASE CTPA"/>
    <property type="match status" value="1"/>
</dbReference>
<sequence length="470" mass="53010">MKRESGRSVRAIALCITLSVGGLFMGFVGTEKVLAVTKSRFEKLELFNKVLFLVESQYYREVDTDKLIQGAIKGMMNTLDPHSAFLNKEVFAKMQEETQGEFGGLGLEVTQKNGHLIVVTPIEDSPAFKAGILPGDRIVEINHESTIGVTLEEAVDKMRGKNGDKITIGVVRENEEGVKNFVLTRQIIKIKPVKYDVVRKNYGFVRLKQFQKRSAEGIINALKDIRKKTEKNGGLKGVILDLRSNPGGLLDEAVDVTSIFLKDGIVVSTEGRDPKNKEIRYVKKSGYKELDVPLVVLINSSSASASEIVSGAIQDMKRGIIMGSQSFGKGSVQTVAKIDDEKGVKLTIAQYMTPKGRKIQAVGIVPDVFVDEVEATWVSENRKESSYIRESDLKNHLTATIETKEEKKRRLVREKEDRKERMEKLKKLKKEKKKDHKNMWMIKYNPSEDYQVLQAVNYIRSFDLFKKMNK</sequence>
<evidence type="ECO:0000256" key="3">
    <source>
        <dbReference type="ARBA" id="ARBA00022801"/>
    </source>
</evidence>
<dbReference type="InterPro" id="IPR055210">
    <property type="entry name" value="CtpA/B_N"/>
</dbReference>
<dbReference type="EMBL" id="FQ312005">
    <property type="protein sequence ID" value="CBW27501.1"/>
    <property type="molecule type" value="Genomic_DNA"/>
</dbReference>
<dbReference type="GO" id="GO:0030288">
    <property type="term" value="C:outer membrane-bounded periplasmic space"/>
    <property type="evidence" value="ECO:0007669"/>
    <property type="project" value="TreeGrafter"/>
</dbReference>
<dbReference type="RefSeq" id="WP_014245276.1">
    <property type="nucleotide sequence ID" value="NC_016620.1"/>
</dbReference>
<keyword evidence="4 5" id="KW-0720">Serine protease</keyword>
<dbReference type="SMART" id="SM00245">
    <property type="entry name" value="TSPc"/>
    <property type="match status" value="1"/>
</dbReference>
<dbReference type="FunFam" id="3.30.750.44:FF:000001">
    <property type="entry name" value="S41 family peptidase"/>
    <property type="match status" value="1"/>
</dbReference>